<sequence length="129" mass="14529">MRLTYRLPIALALMVTPPLQAHHAFAAAFDGNTRGTVEGIIVETFFRNPHIQYYITVTRTDGSKETWAASSMSPNRLGDLGWTKKSFTNGDKITVEGFMGRNNKPKIWIQHIEKADGTSFQMQDRGEPE</sequence>
<gene>
    <name evidence="1" type="ORF">METZ01_LOCUS310416</name>
</gene>
<reference evidence="1" key="1">
    <citation type="submission" date="2018-05" db="EMBL/GenBank/DDBJ databases">
        <authorList>
            <person name="Lanie J.A."/>
            <person name="Ng W.-L."/>
            <person name="Kazmierczak K.M."/>
            <person name="Andrzejewski T.M."/>
            <person name="Davidsen T.M."/>
            <person name="Wayne K.J."/>
            <person name="Tettelin H."/>
            <person name="Glass J.I."/>
            <person name="Rusch D."/>
            <person name="Podicherti R."/>
            <person name="Tsui H.-C.T."/>
            <person name="Winkler M.E."/>
        </authorList>
    </citation>
    <scope>NUCLEOTIDE SEQUENCE</scope>
</reference>
<dbReference type="AlphaFoldDB" id="A0A382NCV2"/>
<dbReference type="EMBL" id="UINC01098779">
    <property type="protein sequence ID" value="SVC57562.1"/>
    <property type="molecule type" value="Genomic_DNA"/>
</dbReference>
<proteinExistence type="predicted"/>
<organism evidence="1">
    <name type="scientific">marine metagenome</name>
    <dbReference type="NCBI Taxonomy" id="408172"/>
    <lineage>
        <taxon>unclassified sequences</taxon>
        <taxon>metagenomes</taxon>
        <taxon>ecological metagenomes</taxon>
    </lineage>
</organism>
<evidence type="ECO:0000313" key="1">
    <source>
        <dbReference type="EMBL" id="SVC57562.1"/>
    </source>
</evidence>
<dbReference type="Pfam" id="PF19649">
    <property type="entry name" value="DUF6152"/>
    <property type="match status" value="1"/>
</dbReference>
<name>A0A382NCV2_9ZZZZ</name>
<dbReference type="InterPro" id="IPR046150">
    <property type="entry name" value="DUF6152"/>
</dbReference>
<protein>
    <submittedName>
        <fullName evidence="1">Uncharacterized protein</fullName>
    </submittedName>
</protein>
<accession>A0A382NCV2</accession>